<comment type="caution">
    <text evidence="2">The sequence shown here is derived from an EMBL/GenBank/DDBJ whole genome shotgun (WGS) entry which is preliminary data.</text>
</comment>
<name>A0A7Y0HML3_9CLOT</name>
<reference evidence="2 3" key="1">
    <citation type="submission" date="2020-04" db="EMBL/GenBank/DDBJ databases">
        <authorList>
            <person name="Doyle D.A."/>
        </authorList>
    </citation>
    <scope>NUCLEOTIDE SEQUENCE [LARGE SCALE GENOMIC DNA]</scope>
    <source>
        <strain evidence="2 3">P21</strain>
    </source>
</reference>
<dbReference type="InterPro" id="IPR018631">
    <property type="entry name" value="AAA-ATPase-like_dom"/>
</dbReference>
<sequence length="558" mass="65161">MKKIQVGTSDFKELIEDNNYFVDKSLLIKEFIENGAKIILTPRPRRFGKTLNLSMLKYFFDIRTKEETKDLFKGLKIEKEKEIMKLQGEYPVIFITFKNQKHISFENFEDGIKVLLSNLYKEHEYLLDSDKLTEFDKNDFKEIISRKASIGNISEAISSLMGYMNKHYGRKVMLFIDEYDVPIQEGYIRGYYNEMIVLIRNLLTAALKDNPYVEKSLITGILRVAKESIFSGLNNLEVNTILRYNFNDKFGFTEKEVEKLADYYNETEDMENIKKWYNGYIFAGETMYNPWSVLNYLKNVRDGFMPYWINSSGNDLIKRLLLKGDKEIKLDLEYLIEGKSINKVIDDTIVMAEVEDSNQNIWSFLLLSGYLKAVNTELIRGRLNCELQIPNEEVHIFYENLIVKWFQEAMTNQKYEEMLSNLVTGDIENFGYAFQEFVINNLSYFDVSGKEPEKVYHAFVLGMLVSISNTHEVKSNKESGFGRYDVMIIPKDISKPGIIIEFKKINVLSKETIEQGKEEALKQINRMKYDEELINCGVRDIIKLAIVFKGKEVMISEV</sequence>
<organism evidence="2 3">
    <name type="scientific">Clostridium muellerianum</name>
    <dbReference type="NCBI Taxonomy" id="2716538"/>
    <lineage>
        <taxon>Bacteria</taxon>
        <taxon>Bacillati</taxon>
        <taxon>Bacillota</taxon>
        <taxon>Clostridia</taxon>
        <taxon>Eubacteriales</taxon>
        <taxon>Clostridiaceae</taxon>
        <taxon>Clostridium</taxon>
    </lineage>
</organism>
<reference evidence="2 3" key="2">
    <citation type="submission" date="2020-06" db="EMBL/GenBank/DDBJ databases">
        <title>Complete Genome Sequence of Clostridium muelleri sp. nov. P21T, an Acid-Alcohol Producing Acetogen Isolated from Old Hay.</title>
        <authorList>
            <person name="Duncan K.E."/>
            <person name="Tanner R.S."/>
        </authorList>
    </citation>
    <scope>NUCLEOTIDE SEQUENCE [LARGE SCALE GENOMIC DNA]</scope>
    <source>
        <strain evidence="2 3">P21</strain>
    </source>
</reference>
<accession>A0A7Y0HML3</accession>
<feature type="domain" description="AAA-ATPase-like" evidence="1">
    <location>
        <begin position="6"/>
        <end position="230"/>
    </location>
</feature>
<dbReference type="Proteomes" id="UP000537131">
    <property type="component" value="Unassembled WGS sequence"/>
</dbReference>
<dbReference type="EMBL" id="JABBNI010000017">
    <property type="protein sequence ID" value="NMM63074.1"/>
    <property type="molecule type" value="Genomic_DNA"/>
</dbReference>
<protein>
    <submittedName>
        <fullName evidence="2">AAA family ATPase</fullName>
    </submittedName>
</protein>
<evidence type="ECO:0000313" key="3">
    <source>
        <dbReference type="Proteomes" id="UP000537131"/>
    </source>
</evidence>
<dbReference type="Pfam" id="PF08011">
    <property type="entry name" value="PDDEXK_9"/>
    <property type="match status" value="1"/>
</dbReference>
<evidence type="ECO:0000259" key="1">
    <source>
        <dbReference type="Pfam" id="PF09820"/>
    </source>
</evidence>
<keyword evidence="3" id="KW-1185">Reference proteome</keyword>
<gene>
    <name evidence="2" type="ORF">HBE96_10245</name>
</gene>
<evidence type="ECO:0000313" key="2">
    <source>
        <dbReference type="EMBL" id="NMM63074.1"/>
    </source>
</evidence>
<dbReference type="InterPro" id="IPR012547">
    <property type="entry name" value="PDDEXK_9"/>
</dbReference>
<proteinExistence type="predicted"/>
<dbReference type="Pfam" id="PF09820">
    <property type="entry name" value="AAA-ATPase_like"/>
    <property type="match status" value="1"/>
</dbReference>
<dbReference type="PANTHER" id="PTHR34825">
    <property type="entry name" value="CONSERVED PROTEIN, WITH A WEAK D-GALACTARATE DEHYDRATASE/ALTRONATE HYDROLASE DOMAIN"/>
    <property type="match status" value="1"/>
</dbReference>
<dbReference type="RefSeq" id="WP_169297675.1">
    <property type="nucleotide sequence ID" value="NZ_JABBNI010000017.1"/>
</dbReference>
<dbReference type="AlphaFoldDB" id="A0A7Y0HML3"/>
<dbReference type="PANTHER" id="PTHR34825:SF1">
    <property type="entry name" value="AAA-ATPASE-LIKE DOMAIN-CONTAINING PROTEIN"/>
    <property type="match status" value="1"/>
</dbReference>